<name>A0A7T8QSY0_CALRO</name>
<organism evidence="1 2">
    <name type="scientific">Caligus rogercresseyi</name>
    <name type="common">Sea louse</name>
    <dbReference type="NCBI Taxonomy" id="217165"/>
    <lineage>
        <taxon>Eukaryota</taxon>
        <taxon>Metazoa</taxon>
        <taxon>Ecdysozoa</taxon>
        <taxon>Arthropoda</taxon>
        <taxon>Crustacea</taxon>
        <taxon>Multicrustacea</taxon>
        <taxon>Hexanauplia</taxon>
        <taxon>Copepoda</taxon>
        <taxon>Siphonostomatoida</taxon>
        <taxon>Caligidae</taxon>
        <taxon>Caligus</taxon>
    </lineage>
</organism>
<sequence length="55" mass="6278">MTSIFDPLLTSKQAYLKYRISFGLYYVGEGGICEICSERRRKHYPISSETALALT</sequence>
<reference evidence="2" key="1">
    <citation type="submission" date="2021-01" db="EMBL/GenBank/DDBJ databases">
        <title>Caligus Genome Assembly.</title>
        <authorList>
            <person name="Gallardo-Escarate C."/>
        </authorList>
    </citation>
    <scope>NUCLEOTIDE SEQUENCE [LARGE SCALE GENOMIC DNA]</scope>
</reference>
<evidence type="ECO:0000313" key="1">
    <source>
        <dbReference type="EMBL" id="QQP53931.1"/>
    </source>
</evidence>
<dbReference type="AlphaFoldDB" id="A0A7T8QSY0"/>
<evidence type="ECO:0000313" key="2">
    <source>
        <dbReference type="Proteomes" id="UP000595437"/>
    </source>
</evidence>
<accession>A0A7T8QSY0</accession>
<protein>
    <submittedName>
        <fullName evidence="1">Uncharacterized protein</fullName>
    </submittedName>
</protein>
<proteinExistence type="predicted"/>
<keyword evidence="2" id="KW-1185">Reference proteome</keyword>
<feature type="non-terminal residue" evidence="1">
    <location>
        <position position="55"/>
    </location>
</feature>
<dbReference type="Proteomes" id="UP000595437">
    <property type="component" value="Chromosome 4"/>
</dbReference>
<gene>
    <name evidence="1" type="ORF">FKW44_006582</name>
</gene>
<dbReference type="EMBL" id="CP045893">
    <property type="protein sequence ID" value="QQP53931.1"/>
    <property type="molecule type" value="Genomic_DNA"/>
</dbReference>